<name>A0A653DA66_CALMS</name>
<feature type="transmembrane region" description="Helical" evidence="22">
    <location>
        <begin position="346"/>
        <end position="372"/>
    </location>
</feature>
<dbReference type="Pfam" id="PF12349">
    <property type="entry name" value="Sterol-sensing"/>
    <property type="match status" value="1"/>
</dbReference>
<gene>
    <name evidence="24" type="ORF">CALMAC_LOCUS15556</name>
</gene>
<evidence type="ECO:0000313" key="24">
    <source>
        <dbReference type="EMBL" id="VEN56746.1"/>
    </source>
</evidence>
<evidence type="ECO:0000256" key="22">
    <source>
        <dbReference type="SAM" id="Phobius"/>
    </source>
</evidence>
<evidence type="ECO:0000256" key="20">
    <source>
        <dbReference type="PROSITE-ProRule" id="PRU00221"/>
    </source>
</evidence>
<evidence type="ECO:0000256" key="8">
    <source>
        <dbReference type="ARBA" id="ARBA00022692"/>
    </source>
</evidence>
<dbReference type="PROSITE" id="PS50082">
    <property type="entry name" value="WD_REPEATS_2"/>
    <property type="match status" value="1"/>
</dbReference>
<dbReference type="GO" id="GO:0005789">
    <property type="term" value="C:endoplasmic reticulum membrane"/>
    <property type="evidence" value="ECO:0007669"/>
    <property type="project" value="UniProtKB-SubCell"/>
</dbReference>
<reference evidence="24 25" key="1">
    <citation type="submission" date="2019-01" db="EMBL/GenBank/DDBJ databases">
        <authorList>
            <person name="Sayadi A."/>
        </authorList>
    </citation>
    <scope>NUCLEOTIDE SEQUENCE [LARGE SCALE GENOMIC DNA]</scope>
</reference>
<keyword evidence="9" id="KW-0677">Repeat</keyword>
<dbReference type="GO" id="GO:0008203">
    <property type="term" value="P:cholesterol metabolic process"/>
    <property type="evidence" value="ECO:0007669"/>
    <property type="project" value="UniProtKB-KW"/>
</dbReference>
<accession>A0A653DA66</accession>
<feature type="transmembrane region" description="Helical" evidence="22">
    <location>
        <begin position="276"/>
        <end position="297"/>
    </location>
</feature>
<dbReference type="InterPro" id="IPR053958">
    <property type="entry name" value="HMGCR/SNAP/NPC1-like_SSD"/>
</dbReference>
<dbReference type="PROSITE" id="PS50156">
    <property type="entry name" value="SSD"/>
    <property type="match status" value="1"/>
</dbReference>
<dbReference type="GO" id="GO:0032934">
    <property type="term" value="F:sterol binding"/>
    <property type="evidence" value="ECO:0007669"/>
    <property type="project" value="InterPro"/>
</dbReference>
<evidence type="ECO:0000256" key="12">
    <source>
        <dbReference type="ARBA" id="ARBA00023034"/>
    </source>
</evidence>
<keyword evidence="6" id="KW-0153">Cholesterol metabolism</keyword>
<dbReference type="SMART" id="SM00320">
    <property type="entry name" value="WD40"/>
    <property type="match status" value="5"/>
</dbReference>
<feature type="transmembrane region" description="Helical" evidence="22">
    <location>
        <begin position="518"/>
        <end position="536"/>
    </location>
</feature>
<dbReference type="PANTHER" id="PTHR46378">
    <property type="entry name" value="STEROL REGULATORY ELEMENT-BINDING PROTEIN CLEAVAGE-ACTIVATING PROTEIN"/>
    <property type="match status" value="1"/>
</dbReference>
<evidence type="ECO:0000256" key="19">
    <source>
        <dbReference type="ARBA" id="ARBA00045958"/>
    </source>
</evidence>
<feature type="region of interest" description="Disordered" evidence="21">
    <location>
        <begin position="901"/>
        <end position="934"/>
    </location>
</feature>
<dbReference type="InterPro" id="IPR036322">
    <property type="entry name" value="WD40_repeat_dom_sf"/>
</dbReference>
<evidence type="ECO:0000256" key="1">
    <source>
        <dbReference type="ARBA" id="ARBA00004477"/>
    </source>
</evidence>
<keyword evidence="10" id="KW-0256">Endoplasmic reticulum</keyword>
<dbReference type="GO" id="GO:0032933">
    <property type="term" value="P:SREBP signaling pathway"/>
    <property type="evidence" value="ECO:0007669"/>
    <property type="project" value="InterPro"/>
</dbReference>
<dbReference type="PANTHER" id="PTHR46378:SF1">
    <property type="entry name" value="STEROL REGULATORY ELEMENT-BINDING PROTEIN CLEAVAGE-ACTIVATING PROTEIN"/>
    <property type="match status" value="1"/>
</dbReference>
<comment type="function">
    <text evidence="19">Escort protein required for cholesterol as well as lipid homeostasis. Regulates export of the SCAP-SREBP complex from the endoplasmic reticulum to the Golgi upon low cholesterol, thereby regulating the processing of sterol regulatory element-binding proteins (SREBPs) SREBF1/SREBP1 and SREBF2/SREBP2. At high sterol concentrations, formation of a ternary complex with INSIG (INSIG1 or INSIG2) leads to mask the ER export signal in SCAP, promoting retention of the complex in the endoplasmic reticulum. Low sterol concentrations trigger release of INSIG, a conformational change in the SSD domain of SCAP, unmasking of the ER export signal, promoting recruitment into COPII-coated vesicles and transport of the SCAP-SREBP to the Golgi: in the Golgi, SREBPs are then processed, releasing the transcription factor fragment of SREBPs from the membrane, its import into the nucleus and up-regulation of LDLR, INSIG1 and the mevalonate pathway. Binds cholesterol via its SSD domain.</text>
</comment>
<evidence type="ECO:0000256" key="21">
    <source>
        <dbReference type="SAM" id="MobiDB-lite"/>
    </source>
</evidence>
<evidence type="ECO:0000256" key="18">
    <source>
        <dbReference type="ARBA" id="ARBA00023221"/>
    </source>
</evidence>
<evidence type="ECO:0000256" key="15">
    <source>
        <dbReference type="ARBA" id="ARBA00023136"/>
    </source>
</evidence>
<dbReference type="InterPro" id="IPR057042">
    <property type="entry name" value="Beta-prop_SCAP"/>
</dbReference>
<feature type="transmembrane region" description="Helical" evidence="22">
    <location>
        <begin position="309"/>
        <end position="334"/>
    </location>
</feature>
<keyword evidence="14" id="KW-0446">Lipid-binding</keyword>
<keyword evidence="15 22" id="KW-0472">Membrane</keyword>
<dbReference type="InterPro" id="IPR001680">
    <property type="entry name" value="WD40_rpt"/>
</dbReference>
<protein>
    <recommendedName>
        <fullName evidence="5">Sterol regulatory element-binding protein cleavage-activating protein</fullName>
    </recommendedName>
</protein>
<dbReference type="InterPro" id="IPR030225">
    <property type="entry name" value="SCAP"/>
</dbReference>
<feature type="repeat" description="WD" evidence="20">
    <location>
        <begin position="1177"/>
        <end position="1216"/>
    </location>
</feature>
<keyword evidence="17" id="KW-0325">Glycoprotein</keyword>
<dbReference type="GO" id="GO:0000139">
    <property type="term" value="C:Golgi membrane"/>
    <property type="evidence" value="ECO:0007669"/>
    <property type="project" value="UniProtKB-SubCell"/>
</dbReference>
<dbReference type="Proteomes" id="UP000410492">
    <property type="component" value="Unassembled WGS sequence"/>
</dbReference>
<evidence type="ECO:0000256" key="3">
    <source>
        <dbReference type="ARBA" id="ARBA00004653"/>
    </source>
</evidence>
<dbReference type="GO" id="GO:0032936">
    <property type="term" value="C:SREBP-SCAP complex"/>
    <property type="evidence" value="ECO:0007669"/>
    <property type="project" value="TreeGrafter"/>
</dbReference>
<evidence type="ECO:0000256" key="7">
    <source>
        <dbReference type="ARBA" id="ARBA00022574"/>
    </source>
</evidence>
<dbReference type="Pfam" id="PF24006">
    <property type="entry name" value="SCAP_N"/>
    <property type="match status" value="1"/>
</dbReference>
<dbReference type="OrthoDB" id="361494at2759"/>
<dbReference type="Pfam" id="PF24017">
    <property type="entry name" value="Beta-prop_SCAP"/>
    <property type="match status" value="1"/>
</dbReference>
<keyword evidence="16" id="KW-1207">Sterol metabolism</keyword>
<evidence type="ECO:0000256" key="5">
    <source>
        <dbReference type="ARBA" id="ARBA00019541"/>
    </source>
</evidence>
<keyword evidence="12" id="KW-0333">Golgi apparatus</keyword>
<dbReference type="Gene3D" id="2.130.10.10">
    <property type="entry name" value="YVTN repeat-like/Quinoprotein amine dehydrogenase"/>
    <property type="match status" value="3"/>
</dbReference>
<evidence type="ECO:0000256" key="11">
    <source>
        <dbReference type="ARBA" id="ARBA00022989"/>
    </source>
</evidence>
<keyword evidence="11 22" id="KW-1133">Transmembrane helix</keyword>
<evidence type="ECO:0000256" key="10">
    <source>
        <dbReference type="ARBA" id="ARBA00022824"/>
    </source>
</evidence>
<feature type="transmembrane region" description="Helical" evidence="22">
    <location>
        <begin position="393"/>
        <end position="411"/>
    </location>
</feature>
<evidence type="ECO:0000256" key="6">
    <source>
        <dbReference type="ARBA" id="ARBA00022548"/>
    </source>
</evidence>
<dbReference type="EMBL" id="CAACVG010010837">
    <property type="protein sequence ID" value="VEN56746.1"/>
    <property type="molecule type" value="Genomic_DNA"/>
</dbReference>
<feature type="transmembrane region" description="Helical" evidence="22">
    <location>
        <begin position="26"/>
        <end position="54"/>
    </location>
</feature>
<dbReference type="InterPro" id="IPR000731">
    <property type="entry name" value="SSD"/>
</dbReference>
<dbReference type="GO" id="GO:0012507">
    <property type="term" value="C:ER to Golgi transport vesicle membrane"/>
    <property type="evidence" value="ECO:0007669"/>
    <property type="project" value="UniProtKB-SubCell"/>
</dbReference>
<keyword evidence="13" id="KW-0443">Lipid metabolism</keyword>
<dbReference type="InterPro" id="IPR057041">
    <property type="entry name" value="SCAP_N"/>
</dbReference>
<feature type="region of interest" description="Disordered" evidence="21">
    <location>
        <begin position="832"/>
        <end position="851"/>
    </location>
</feature>
<keyword evidence="25" id="KW-1185">Reference proteome</keyword>
<keyword evidence="8 22" id="KW-0812">Transmembrane</keyword>
<sequence length="1298" mass="146387">MVRRSGEPHKRGVKGKQSLPEKVATFYYTLGLFCITYPICILILASLVIVSSWLPLVNFPFPGKAPQVWQAGQNSTDTPEPFCYVQQVVMRVAVLPWESDLTLGDAFRAPLYEAFQLLDIIRNYQDTNTSKTLGHVCLHIEASRSRHDRSNILPQYNCLVLSPANLWHQDVLQFSQDNSILTTVFNHHSIQKGKTSIAEMLFGMNLFETGIKRYPIRNRQRIIQYAVTLFFKEYDIHFIEGLRQKLTSLYPLHQNDTRVISLSTNDTLVIQYPGEISYLELAPIFIAFVLVFMYYFFSIRKIDMIKSKLGMAVTATFTVFCTLTTTMGICFFFGVTFTSEDSKAIFPYLILLVGLENVLVLTKSVVSTPLHLDVKIRNAQGLSKEGWCITKNLLLEITVLTFGLFTFVPAIQEFCIFSIVGLVMDIFLQLFFFLTILGLDISRTDNSIEKTSQSFRTGLYQTQYFFENPTVRGIIRSKSQPRLSSFPTNVIASQTQSQQDKKIPKRVRLVNIWARTRFFQRSFMLLMIFWISMMLYKSDIINQYLLKSSEEGVSATAENFTTVTVMPLMDSNKTVSVNYVTYNPVDSQRSVMASPDYHVTLSKLKHPSSATWPKLSAHHWPAILRTYNVSVAGRAVAVLPNIRISHVIEPERAVLLRNPDEKYGDKFRWQALAAALDPIDFSDPEFSSVSGHSSDTAGSPHTDQPYYPQSPMEIMLTSILCLISVVVLSYALVVLYRCVCSRNYAEWRASWRGEKEGSGGEEEDRVLLEAVPVVLEGHAREVECIATDGRTVVSCCLGGQLKMWDTSTGELLSQIDRKDCFNSETCQDLSTEHEDTLSDYESGSPPSREPFPKLLNKINTDFSHNTTEKSAEHYSDSKYDFNKAYRYFYFNHKYDIRLRHKPRDGQKRHSITGASSSPKMHLPNENQRNCDNNDVVNSDINNSNIVTRFDRELSGSGSLDFKNCKLSPIWCLDYFDNLIVVGCADGRLEFWDAATANLKCIFEDGVDSGVTHVKMIGAKVVAARLCGTLEFFQLQTYSQGRVVDWNFTCAYRRMHVRTGSAGSIADSLGGQPDMAPSNATNLSETIRCLKIHTTLAHQQPITCLDCEGGRVLTGGQDHVVKAFRLEDGQPIYALHGHCGPITCAFVDRVCPATAGSGSQDGMLCVWDLMTGACMYSNQAHNGSITSLTYSASYVISLGTDERLCVWERFQGHLLNTISIPQTFSNQILMLAQHLVITARSGGLIIWDVRTGDCVRTITLGRAPFVFINQMILLRDAVMCDYGKQLRIVRFPLITHKFD</sequence>
<feature type="compositionally biased region" description="Polar residues" evidence="21">
    <location>
        <begin position="912"/>
        <end position="930"/>
    </location>
</feature>
<dbReference type="GO" id="GO:0045540">
    <property type="term" value="P:regulation of cholesterol biosynthetic process"/>
    <property type="evidence" value="ECO:0007669"/>
    <property type="project" value="TreeGrafter"/>
</dbReference>
<evidence type="ECO:0000256" key="2">
    <source>
        <dbReference type="ARBA" id="ARBA00004557"/>
    </source>
</evidence>
<evidence type="ECO:0000256" key="14">
    <source>
        <dbReference type="ARBA" id="ARBA00023121"/>
    </source>
</evidence>
<feature type="domain" description="SSD" evidence="23">
    <location>
        <begin position="280"/>
        <end position="439"/>
    </location>
</feature>
<dbReference type="InterPro" id="IPR015943">
    <property type="entry name" value="WD40/YVTN_repeat-like_dom_sf"/>
</dbReference>
<evidence type="ECO:0000313" key="25">
    <source>
        <dbReference type="Proteomes" id="UP000410492"/>
    </source>
</evidence>
<evidence type="ECO:0000256" key="9">
    <source>
        <dbReference type="ARBA" id="ARBA00022737"/>
    </source>
</evidence>
<comment type="subcellular location">
    <subcellularLocation>
        <location evidence="2">Cytoplasmic vesicle</location>
        <location evidence="2">COPII-coated vesicle membrane</location>
        <topology evidence="2">Multi-pass membrane protein</topology>
    </subcellularLocation>
    <subcellularLocation>
        <location evidence="1">Endoplasmic reticulum membrane</location>
        <topology evidence="1">Multi-pass membrane protein</topology>
    </subcellularLocation>
    <subcellularLocation>
        <location evidence="3">Golgi apparatus membrane</location>
        <topology evidence="3">Multi-pass membrane protein</topology>
    </subcellularLocation>
</comment>
<keyword evidence="7 20" id="KW-0853">WD repeat</keyword>
<keyword evidence="18" id="KW-0753">Steroid metabolism</keyword>
<evidence type="ECO:0000256" key="13">
    <source>
        <dbReference type="ARBA" id="ARBA00023098"/>
    </source>
</evidence>
<feature type="transmembrane region" description="Helical" evidence="22">
    <location>
        <begin position="417"/>
        <end position="439"/>
    </location>
</feature>
<dbReference type="SUPFAM" id="SSF50978">
    <property type="entry name" value="WD40 repeat-like"/>
    <property type="match status" value="2"/>
</dbReference>
<comment type="similarity">
    <text evidence="4">Belongs to the WD repeat SCAP family.</text>
</comment>
<organism evidence="24 25">
    <name type="scientific">Callosobruchus maculatus</name>
    <name type="common">Southern cowpea weevil</name>
    <name type="synonym">Pulse bruchid</name>
    <dbReference type="NCBI Taxonomy" id="64391"/>
    <lineage>
        <taxon>Eukaryota</taxon>
        <taxon>Metazoa</taxon>
        <taxon>Ecdysozoa</taxon>
        <taxon>Arthropoda</taxon>
        <taxon>Hexapoda</taxon>
        <taxon>Insecta</taxon>
        <taxon>Pterygota</taxon>
        <taxon>Neoptera</taxon>
        <taxon>Endopterygota</taxon>
        <taxon>Coleoptera</taxon>
        <taxon>Polyphaga</taxon>
        <taxon>Cucujiformia</taxon>
        <taxon>Chrysomeloidea</taxon>
        <taxon>Chrysomelidae</taxon>
        <taxon>Bruchinae</taxon>
        <taxon>Bruchini</taxon>
        <taxon>Callosobruchus</taxon>
    </lineage>
</organism>
<evidence type="ECO:0000256" key="16">
    <source>
        <dbReference type="ARBA" id="ARBA00023166"/>
    </source>
</evidence>
<evidence type="ECO:0000256" key="17">
    <source>
        <dbReference type="ARBA" id="ARBA00023180"/>
    </source>
</evidence>
<evidence type="ECO:0000259" key="23">
    <source>
        <dbReference type="PROSITE" id="PS50156"/>
    </source>
</evidence>
<proteinExistence type="inferred from homology"/>
<evidence type="ECO:0000256" key="4">
    <source>
        <dbReference type="ARBA" id="ARBA00007410"/>
    </source>
</evidence>